<dbReference type="InterPro" id="IPR036390">
    <property type="entry name" value="WH_DNA-bd_sf"/>
</dbReference>
<dbReference type="Pfam" id="PF12802">
    <property type="entry name" value="MarR_2"/>
    <property type="match status" value="1"/>
</dbReference>
<dbReference type="Gene3D" id="1.10.287.160">
    <property type="entry name" value="HR1 repeat"/>
    <property type="match status" value="1"/>
</dbReference>
<evidence type="ECO:0000256" key="1">
    <source>
        <dbReference type="ARBA" id="ARBA00023015"/>
    </source>
</evidence>
<keyword evidence="6" id="KW-1185">Reference proteome</keyword>
<dbReference type="SUPFAM" id="SSF46785">
    <property type="entry name" value="Winged helix' DNA-binding domain"/>
    <property type="match status" value="1"/>
</dbReference>
<evidence type="ECO:0000313" key="6">
    <source>
        <dbReference type="Proteomes" id="UP000267164"/>
    </source>
</evidence>
<accession>A0A386ZR72</accession>
<proteinExistence type="predicted"/>
<dbReference type="PANTHER" id="PTHR38465">
    <property type="entry name" value="HTH-TYPE TRANSCRIPTIONAL REGULATOR MJ1563-RELATED"/>
    <property type="match status" value="1"/>
</dbReference>
<keyword evidence="2" id="KW-0238">DNA-binding</keyword>
<dbReference type="Proteomes" id="UP000267164">
    <property type="component" value="Chromosome"/>
</dbReference>
<evidence type="ECO:0000256" key="3">
    <source>
        <dbReference type="ARBA" id="ARBA00023163"/>
    </source>
</evidence>
<dbReference type="InterPro" id="IPR052362">
    <property type="entry name" value="HTH-GbsR_regulator"/>
</dbReference>
<feature type="domain" description="HTH marR-type" evidence="4">
    <location>
        <begin position="26"/>
        <end position="84"/>
    </location>
</feature>
<keyword evidence="3" id="KW-0804">Transcription</keyword>
<reference evidence="5 6" key="1">
    <citation type="submission" date="2018-09" db="EMBL/GenBank/DDBJ databases">
        <title>Nocardia yunnanensis sp. nov., an actinomycete isolated from a soil sample.</title>
        <authorList>
            <person name="Zhang J."/>
        </authorList>
    </citation>
    <scope>NUCLEOTIDE SEQUENCE [LARGE SCALE GENOMIC DNA]</scope>
    <source>
        <strain evidence="5 6">CFHS0054</strain>
    </source>
</reference>
<keyword evidence="1" id="KW-0805">Transcription regulation</keyword>
<evidence type="ECO:0000256" key="2">
    <source>
        <dbReference type="ARBA" id="ARBA00023125"/>
    </source>
</evidence>
<evidence type="ECO:0000259" key="4">
    <source>
        <dbReference type="Pfam" id="PF12802"/>
    </source>
</evidence>
<gene>
    <name evidence="5" type="ORF">D7D52_20795</name>
</gene>
<organism evidence="5 6">
    <name type="scientific">Nocardia yunnanensis</name>
    <dbReference type="NCBI Taxonomy" id="2382165"/>
    <lineage>
        <taxon>Bacteria</taxon>
        <taxon>Bacillati</taxon>
        <taxon>Actinomycetota</taxon>
        <taxon>Actinomycetes</taxon>
        <taxon>Mycobacteriales</taxon>
        <taxon>Nocardiaceae</taxon>
        <taxon>Nocardia</taxon>
    </lineage>
</organism>
<name>A0A386ZR72_9NOCA</name>
<evidence type="ECO:0000313" key="5">
    <source>
        <dbReference type="EMBL" id="AYF79239.1"/>
    </source>
</evidence>
<dbReference type="InterPro" id="IPR000835">
    <property type="entry name" value="HTH_MarR-typ"/>
</dbReference>
<dbReference type="InterPro" id="IPR036388">
    <property type="entry name" value="WH-like_DNA-bd_sf"/>
</dbReference>
<dbReference type="GO" id="GO:0003700">
    <property type="term" value="F:DNA-binding transcription factor activity"/>
    <property type="evidence" value="ECO:0007669"/>
    <property type="project" value="InterPro"/>
</dbReference>
<dbReference type="EMBL" id="CP032568">
    <property type="protein sequence ID" value="AYF79239.1"/>
    <property type="molecule type" value="Genomic_DNA"/>
</dbReference>
<dbReference type="PANTHER" id="PTHR38465:SF2">
    <property type="entry name" value="HTH-TYPE TRANSCRIPTIONAL REGULATOR MMPR5"/>
    <property type="match status" value="1"/>
</dbReference>
<dbReference type="KEGG" id="nyu:D7D52_20795"/>
<dbReference type="GO" id="GO:0003677">
    <property type="term" value="F:DNA binding"/>
    <property type="evidence" value="ECO:0007669"/>
    <property type="project" value="UniProtKB-KW"/>
</dbReference>
<dbReference type="OrthoDB" id="67158at2"/>
<dbReference type="Gene3D" id="1.10.10.10">
    <property type="entry name" value="Winged helix-like DNA-binding domain superfamily/Winged helix DNA-binding domain"/>
    <property type="match status" value="1"/>
</dbReference>
<dbReference type="AlphaFoldDB" id="A0A386ZR72"/>
<protein>
    <submittedName>
        <fullName evidence="5">MarR family transcriptional regulator</fullName>
    </submittedName>
</protein>
<sequence>MAMDSTRRLRDSAERLALTLAQGGMQKTTARVMAALLYTQQEAMTASDLCEQLSVSAGAVSAAIKQLTQSGMVERVPAPGSRREHYRFPHGVWAYLFSQQNLMLKAMREAAQEGLAAAPEDSSTAARLHEMREFYAYMERELPPLIEQWRSEYHG</sequence>